<dbReference type="KEGG" id="bcai:K788_00012105"/>
<evidence type="ECO:0000313" key="2">
    <source>
        <dbReference type="Proteomes" id="UP000019146"/>
    </source>
</evidence>
<reference evidence="1 2" key="1">
    <citation type="journal article" date="2014" name="Genome Announc.">
        <title>Draft Genome Sequence of the Haloacid-Degrading Burkholderia caribensis Strain MBA4.</title>
        <authorList>
            <person name="Pan Y."/>
            <person name="Kong K.F."/>
            <person name="Tsang J.S."/>
        </authorList>
    </citation>
    <scope>NUCLEOTIDE SEQUENCE [LARGE SCALE GENOMIC DNA]</scope>
    <source>
        <strain evidence="1 2">MBA4</strain>
    </source>
</reference>
<organism evidence="1 2">
    <name type="scientific">Paraburkholderia caribensis MBA4</name>
    <dbReference type="NCBI Taxonomy" id="1323664"/>
    <lineage>
        <taxon>Bacteria</taxon>
        <taxon>Pseudomonadati</taxon>
        <taxon>Pseudomonadota</taxon>
        <taxon>Betaproteobacteria</taxon>
        <taxon>Burkholderiales</taxon>
        <taxon>Burkholderiaceae</taxon>
        <taxon>Paraburkholderia</taxon>
    </lineage>
</organism>
<proteinExistence type="predicted"/>
<gene>
    <name evidence="1" type="ORF">K788_00012105</name>
</gene>
<protein>
    <submittedName>
        <fullName evidence="1">Uncharacterized protein</fullName>
    </submittedName>
</protein>
<accession>A0A0P0R8W4</accession>
<evidence type="ECO:0000313" key="1">
    <source>
        <dbReference type="EMBL" id="ALL64799.1"/>
    </source>
</evidence>
<sequence length="48" mass="5607">MVALGRLIRRASRLKKKTARAHRAAMAERVFVRSRSHVDRAATRHVRR</sequence>
<dbReference type="Proteomes" id="UP000019146">
    <property type="component" value="Chromosome 1"/>
</dbReference>
<name>A0A0P0R8W4_9BURK</name>
<dbReference type="EMBL" id="CP012746">
    <property type="protein sequence ID" value="ALL64799.1"/>
    <property type="molecule type" value="Genomic_DNA"/>
</dbReference>
<dbReference type="AlphaFoldDB" id="A0A0P0R8W4"/>